<reference evidence="1 2" key="1">
    <citation type="submission" date="2018-07" db="EMBL/GenBank/DDBJ databases">
        <title>Complete genome sequence of Spiroplasma alleghenense PLHS-1 (ATCC 51752).</title>
        <authorList>
            <person name="Chou L."/>
            <person name="Lee T.-Y."/>
            <person name="Tsai Y.-M."/>
            <person name="Kuo C.-H."/>
        </authorList>
    </citation>
    <scope>NUCLEOTIDE SEQUENCE [LARGE SCALE GENOMIC DNA]</scope>
    <source>
        <strain evidence="1 2">PLHS-1</strain>
    </source>
</reference>
<dbReference type="KEGG" id="salx:SALLE_v1c09500"/>
<dbReference type="RefSeq" id="WP_115558513.1">
    <property type="nucleotide sequence ID" value="NZ_CP031376.1"/>
</dbReference>
<organism evidence="1 2">
    <name type="scientific">Spiroplasma alleghenense</name>
    <dbReference type="NCBI Taxonomy" id="216931"/>
    <lineage>
        <taxon>Bacteria</taxon>
        <taxon>Bacillati</taxon>
        <taxon>Mycoplasmatota</taxon>
        <taxon>Mollicutes</taxon>
        <taxon>Entomoplasmatales</taxon>
        <taxon>Spiroplasmataceae</taxon>
        <taxon>Spiroplasma</taxon>
    </lineage>
</organism>
<sequence>MLDTIDKEIFQNKQTNLNTIFQILLKAYGVKIDTEKFKKIITDKIVNGEIFLIKKDKILIKSDFADFKTELFTKQIQEITNYSNFCKSFNFNNLHFHEMLLLKHSIELKTPMTMQLLYSILVNGNNLNFEVSGNIFCNNLNLTVFKNPSDNFSTQLEKIKFQAKKLGENKTKEILNHDFGFDKFKSSQLAKEYINER</sequence>
<dbReference type="EMBL" id="CP031376">
    <property type="protein sequence ID" value="AXK51620.1"/>
    <property type="molecule type" value="Genomic_DNA"/>
</dbReference>
<evidence type="ECO:0000313" key="1">
    <source>
        <dbReference type="EMBL" id="AXK51620.1"/>
    </source>
</evidence>
<dbReference type="Proteomes" id="UP000254792">
    <property type="component" value="Chromosome"/>
</dbReference>
<gene>
    <name evidence="1" type="ORF">SALLE_v1c09500</name>
</gene>
<proteinExistence type="predicted"/>
<keyword evidence="2" id="KW-1185">Reference proteome</keyword>
<accession>A0A345Z4U1</accession>
<evidence type="ECO:0000313" key="2">
    <source>
        <dbReference type="Proteomes" id="UP000254792"/>
    </source>
</evidence>
<name>A0A345Z4U1_9MOLU</name>
<protein>
    <submittedName>
        <fullName evidence="1">Uncharacterized protein</fullName>
    </submittedName>
</protein>
<dbReference type="AlphaFoldDB" id="A0A345Z4U1"/>